<dbReference type="AlphaFoldDB" id="A0A927L854"/>
<protein>
    <recommendedName>
        <fullName evidence="5">Secreted protein</fullName>
    </recommendedName>
</protein>
<proteinExistence type="predicted"/>
<keyword evidence="2" id="KW-0732">Signal</keyword>
<gene>
    <name evidence="3" type="ORF">IHE70_25820</name>
</gene>
<name>A0A927L854_9ACTN</name>
<feature type="region of interest" description="Disordered" evidence="1">
    <location>
        <begin position="65"/>
        <end position="92"/>
    </location>
</feature>
<accession>A0A927L854</accession>
<sequence length="158" mass="16627">MTLKRQSNSLGRSAVAVTAMAFVAVLGTGTTAHAGASCGVTGCSSSVNDTSVGATALKNWCRGGDSTGASTDKQPTCKSDDVPQKSMYLSPNGGHTPYREDWDTLRVDAGWCYKVRFIVDFGDDFNRTYDRRGLSAAYVKAADNADAHVIGQSTSSCP</sequence>
<reference evidence="3" key="1">
    <citation type="submission" date="2020-09" db="EMBL/GenBank/DDBJ databases">
        <title>Streptomyces canutascabiei sp. nov., which causes potato common scab and is distributed across the world.</title>
        <authorList>
            <person name="Nguyen H.P."/>
            <person name="Weisberg A.J."/>
            <person name="Chang J.H."/>
            <person name="Clarke C.R."/>
        </authorList>
    </citation>
    <scope>NUCLEOTIDE SEQUENCE</scope>
    <source>
        <strain evidence="3">ID-01-6.2a</strain>
    </source>
</reference>
<evidence type="ECO:0008006" key="5">
    <source>
        <dbReference type="Google" id="ProtNLM"/>
    </source>
</evidence>
<dbReference type="RefSeq" id="WP_143674303.1">
    <property type="nucleotide sequence ID" value="NZ_CP119182.1"/>
</dbReference>
<dbReference type="Proteomes" id="UP000661025">
    <property type="component" value="Unassembled WGS sequence"/>
</dbReference>
<evidence type="ECO:0000256" key="1">
    <source>
        <dbReference type="SAM" id="MobiDB-lite"/>
    </source>
</evidence>
<feature type="chain" id="PRO_5037587432" description="Secreted protein" evidence="2">
    <location>
        <begin position="35"/>
        <end position="158"/>
    </location>
</feature>
<organism evidence="3 4">
    <name type="scientific">Streptomyces caniscabiei</name>
    <dbReference type="NCBI Taxonomy" id="2746961"/>
    <lineage>
        <taxon>Bacteria</taxon>
        <taxon>Bacillati</taxon>
        <taxon>Actinomycetota</taxon>
        <taxon>Actinomycetes</taxon>
        <taxon>Kitasatosporales</taxon>
        <taxon>Streptomycetaceae</taxon>
        <taxon>Streptomyces</taxon>
    </lineage>
</organism>
<dbReference type="EMBL" id="JACYXT010000011">
    <property type="protein sequence ID" value="MBD9726561.1"/>
    <property type="molecule type" value="Genomic_DNA"/>
</dbReference>
<feature type="compositionally biased region" description="Polar residues" evidence="1">
    <location>
        <begin position="67"/>
        <end position="77"/>
    </location>
</feature>
<evidence type="ECO:0000313" key="4">
    <source>
        <dbReference type="Proteomes" id="UP000661025"/>
    </source>
</evidence>
<evidence type="ECO:0000256" key="2">
    <source>
        <dbReference type="SAM" id="SignalP"/>
    </source>
</evidence>
<feature type="signal peptide" evidence="2">
    <location>
        <begin position="1"/>
        <end position="34"/>
    </location>
</feature>
<comment type="caution">
    <text evidence="3">The sequence shown here is derived from an EMBL/GenBank/DDBJ whole genome shotgun (WGS) entry which is preliminary data.</text>
</comment>
<evidence type="ECO:0000313" key="3">
    <source>
        <dbReference type="EMBL" id="MBD9726561.1"/>
    </source>
</evidence>
<dbReference type="GeneID" id="79936745"/>